<sequence>MNLTTLLAGLLAAPLLAHGAGGHHSVDDADILPAGACEQENWASRAQGGVRLLHVGGACRLGPVQLGAAAEYTRDQGASATAWGLEVKWAHAVTQSLSVGVVAQPVWQAHLRPRYQGVSALALATWRPRDKLAFHANAGRDFFNGGEGEKRGGIAAEWMPTQDWWLTAERYREQATHFTRAGVRWLAAEHWSVDMSRSHRLAGPAPSNWTIGLSLAFGAD</sequence>
<dbReference type="RefSeq" id="WP_173131759.1">
    <property type="nucleotide sequence ID" value="NZ_JABRWJ010000010.1"/>
</dbReference>
<dbReference type="Proteomes" id="UP000737171">
    <property type="component" value="Unassembled WGS sequence"/>
</dbReference>
<keyword evidence="1" id="KW-0732">Signal</keyword>
<proteinExistence type="predicted"/>
<evidence type="ECO:0000313" key="2">
    <source>
        <dbReference type="EMBL" id="NRF71160.1"/>
    </source>
</evidence>
<accession>A0ABX2ER15</accession>
<reference evidence="2 3" key="1">
    <citation type="submission" date="2020-05" db="EMBL/GenBank/DDBJ databases">
        <title>Aquincola sp. isolate from soil.</title>
        <authorList>
            <person name="Han J."/>
            <person name="Kim D.-U."/>
        </authorList>
    </citation>
    <scope>NUCLEOTIDE SEQUENCE [LARGE SCALE GENOMIC DNA]</scope>
    <source>
        <strain evidence="2 3">S2</strain>
    </source>
</reference>
<dbReference type="EMBL" id="JABRWJ010000010">
    <property type="protein sequence ID" value="NRF71160.1"/>
    <property type="molecule type" value="Genomic_DNA"/>
</dbReference>
<name>A0ABX2ER15_9BURK</name>
<organism evidence="2 3">
    <name type="scientific">Pseudaquabacterium terrae</name>
    <dbReference type="NCBI Taxonomy" id="2732868"/>
    <lineage>
        <taxon>Bacteria</taxon>
        <taxon>Pseudomonadati</taxon>
        <taxon>Pseudomonadota</taxon>
        <taxon>Betaproteobacteria</taxon>
        <taxon>Burkholderiales</taxon>
        <taxon>Sphaerotilaceae</taxon>
        <taxon>Pseudaquabacterium</taxon>
    </lineage>
</organism>
<gene>
    <name evidence="2" type="ORF">HLB44_29605</name>
</gene>
<comment type="caution">
    <text evidence="2">The sequence shown here is derived from an EMBL/GenBank/DDBJ whole genome shotgun (WGS) entry which is preliminary data.</text>
</comment>
<feature type="chain" id="PRO_5046364754" description="Cellulose biosynthesis protein BcsS" evidence="1">
    <location>
        <begin position="20"/>
        <end position="220"/>
    </location>
</feature>
<feature type="signal peptide" evidence="1">
    <location>
        <begin position="1"/>
        <end position="19"/>
    </location>
</feature>
<protein>
    <recommendedName>
        <fullName evidence="4">Cellulose biosynthesis protein BcsS</fullName>
    </recommendedName>
</protein>
<evidence type="ECO:0000256" key="1">
    <source>
        <dbReference type="SAM" id="SignalP"/>
    </source>
</evidence>
<evidence type="ECO:0008006" key="4">
    <source>
        <dbReference type="Google" id="ProtNLM"/>
    </source>
</evidence>
<keyword evidence="3" id="KW-1185">Reference proteome</keyword>
<evidence type="ECO:0000313" key="3">
    <source>
        <dbReference type="Proteomes" id="UP000737171"/>
    </source>
</evidence>